<protein>
    <submittedName>
        <fullName evidence="2">Uncharacterized protein</fullName>
    </submittedName>
</protein>
<gene>
    <name evidence="2" type="ORF">EXIGLDRAFT_587958</name>
</gene>
<evidence type="ECO:0000313" key="2">
    <source>
        <dbReference type="EMBL" id="KZV86466.1"/>
    </source>
</evidence>
<organism evidence="2 3">
    <name type="scientific">Exidia glandulosa HHB12029</name>
    <dbReference type="NCBI Taxonomy" id="1314781"/>
    <lineage>
        <taxon>Eukaryota</taxon>
        <taxon>Fungi</taxon>
        <taxon>Dikarya</taxon>
        <taxon>Basidiomycota</taxon>
        <taxon>Agaricomycotina</taxon>
        <taxon>Agaricomycetes</taxon>
        <taxon>Auriculariales</taxon>
        <taxon>Exidiaceae</taxon>
        <taxon>Exidia</taxon>
    </lineage>
</organism>
<sequence length="116" mass="13112">CRTGHCFQGAYYSTFVPSENVDCPCGERMQTREHTLRECPRYDHYRATLRAASRHIVLSEILGTERGIEALSGFLRKSGAFTKTGEPRAERAAPVLELEPEDYGGWEEEGGEEEEE</sequence>
<keyword evidence="3" id="KW-1185">Reference proteome</keyword>
<reference evidence="2 3" key="1">
    <citation type="journal article" date="2016" name="Mol. Biol. Evol.">
        <title>Comparative Genomics of Early-Diverging Mushroom-Forming Fungi Provides Insights into the Origins of Lignocellulose Decay Capabilities.</title>
        <authorList>
            <person name="Nagy L.G."/>
            <person name="Riley R."/>
            <person name="Tritt A."/>
            <person name="Adam C."/>
            <person name="Daum C."/>
            <person name="Floudas D."/>
            <person name="Sun H."/>
            <person name="Yadav J.S."/>
            <person name="Pangilinan J."/>
            <person name="Larsson K.H."/>
            <person name="Matsuura K."/>
            <person name="Barry K."/>
            <person name="Labutti K."/>
            <person name="Kuo R."/>
            <person name="Ohm R.A."/>
            <person name="Bhattacharya S.S."/>
            <person name="Shirouzu T."/>
            <person name="Yoshinaga Y."/>
            <person name="Martin F.M."/>
            <person name="Grigoriev I.V."/>
            <person name="Hibbett D.S."/>
        </authorList>
    </citation>
    <scope>NUCLEOTIDE SEQUENCE [LARGE SCALE GENOMIC DNA]</scope>
    <source>
        <strain evidence="2 3">HHB12029</strain>
    </source>
</reference>
<dbReference type="EMBL" id="KV426155">
    <property type="protein sequence ID" value="KZV86466.1"/>
    <property type="molecule type" value="Genomic_DNA"/>
</dbReference>
<name>A0A165EAN0_EXIGL</name>
<dbReference type="Proteomes" id="UP000077266">
    <property type="component" value="Unassembled WGS sequence"/>
</dbReference>
<dbReference type="OrthoDB" id="3230070at2759"/>
<feature type="non-terminal residue" evidence="2">
    <location>
        <position position="116"/>
    </location>
</feature>
<accession>A0A165EAN0</accession>
<dbReference type="STRING" id="1314781.A0A165EAN0"/>
<feature type="region of interest" description="Disordered" evidence="1">
    <location>
        <begin position="85"/>
        <end position="116"/>
    </location>
</feature>
<feature type="compositionally biased region" description="Acidic residues" evidence="1">
    <location>
        <begin position="98"/>
        <end position="116"/>
    </location>
</feature>
<dbReference type="AlphaFoldDB" id="A0A165EAN0"/>
<dbReference type="InParanoid" id="A0A165EAN0"/>
<feature type="non-terminal residue" evidence="2">
    <location>
        <position position="1"/>
    </location>
</feature>
<evidence type="ECO:0000256" key="1">
    <source>
        <dbReference type="SAM" id="MobiDB-lite"/>
    </source>
</evidence>
<evidence type="ECO:0000313" key="3">
    <source>
        <dbReference type="Proteomes" id="UP000077266"/>
    </source>
</evidence>
<proteinExistence type="predicted"/>